<dbReference type="RefSeq" id="WP_208917549.1">
    <property type="nucleotide sequence ID" value="NZ_LT840184.1"/>
</dbReference>
<organism evidence="3 4">
    <name type="scientific">Paenibacillus uliginis N3/975</name>
    <dbReference type="NCBI Taxonomy" id="1313296"/>
    <lineage>
        <taxon>Bacteria</taxon>
        <taxon>Bacillati</taxon>
        <taxon>Bacillota</taxon>
        <taxon>Bacilli</taxon>
        <taxon>Bacillales</taxon>
        <taxon>Paenibacillaceae</taxon>
        <taxon>Paenibacillus</taxon>
    </lineage>
</organism>
<evidence type="ECO:0000313" key="4">
    <source>
        <dbReference type="Proteomes" id="UP000192940"/>
    </source>
</evidence>
<dbReference type="PANTHER" id="PTHR43000">
    <property type="entry name" value="DTDP-D-GLUCOSE 4,6-DEHYDRATASE-RELATED"/>
    <property type="match status" value="1"/>
</dbReference>
<sequence length="314" mass="35085">MKKYVVLGGSGFIGRNLVSKLSKDNHVLVADRFCRPEFETMKNISYMKFNFTEEESFAPLLDDADTIIHLVSTLFAKDGTENLGAEVSANVLSTIRLLEDMVGRNASLLFVSSGGTVYGEGGESPALEDDAKHAFCGYALTKTMIENTLELYKNQHGLRYQTVRLSNPYGFMSTSGRMQGLIPIMVNRILHEEPITIWGDGENIRDYIFIDDVVDAITAVLNYEGQENIFNVGTGVGYSNNEILNLVIEKLSLEKPPFVQYSTSRKCDVRKNVLNIEKITKCTGWKPKTGIEEGIELVIREYKTKIQSSIPVVE</sequence>
<name>A0A1X7GDV5_9BACL</name>
<comment type="similarity">
    <text evidence="1">Belongs to the NAD(P)-dependent epimerase/dehydratase family.</text>
</comment>
<evidence type="ECO:0000313" key="3">
    <source>
        <dbReference type="EMBL" id="SMF68221.1"/>
    </source>
</evidence>
<evidence type="ECO:0000259" key="2">
    <source>
        <dbReference type="Pfam" id="PF01370"/>
    </source>
</evidence>
<dbReference type="AlphaFoldDB" id="A0A1X7GDV5"/>
<accession>A0A1X7GDV5</accession>
<dbReference type="Pfam" id="PF01370">
    <property type="entry name" value="Epimerase"/>
    <property type="match status" value="1"/>
</dbReference>
<dbReference type="InterPro" id="IPR036291">
    <property type="entry name" value="NAD(P)-bd_dom_sf"/>
</dbReference>
<evidence type="ECO:0000256" key="1">
    <source>
        <dbReference type="ARBA" id="ARBA00007637"/>
    </source>
</evidence>
<feature type="domain" description="NAD-dependent epimerase/dehydratase" evidence="2">
    <location>
        <begin position="5"/>
        <end position="233"/>
    </location>
</feature>
<keyword evidence="4" id="KW-1185">Reference proteome</keyword>
<dbReference type="Proteomes" id="UP000192940">
    <property type="component" value="Chromosome I"/>
</dbReference>
<dbReference type="STRING" id="1313296.SAMN05661091_0415"/>
<reference evidence="4" key="1">
    <citation type="submission" date="2017-04" db="EMBL/GenBank/DDBJ databases">
        <authorList>
            <person name="Varghese N."/>
            <person name="Submissions S."/>
        </authorList>
    </citation>
    <scope>NUCLEOTIDE SEQUENCE [LARGE SCALE GENOMIC DNA]</scope>
    <source>
        <strain evidence="4">N3/975</strain>
    </source>
</reference>
<dbReference type="EMBL" id="LT840184">
    <property type="protein sequence ID" value="SMF68221.1"/>
    <property type="molecule type" value="Genomic_DNA"/>
</dbReference>
<dbReference type="InterPro" id="IPR001509">
    <property type="entry name" value="Epimerase_deHydtase"/>
</dbReference>
<proteinExistence type="inferred from homology"/>
<dbReference type="Gene3D" id="3.40.50.720">
    <property type="entry name" value="NAD(P)-binding Rossmann-like Domain"/>
    <property type="match status" value="1"/>
</dbReference>
<dbReference type="SUPFAM" id="SSF51735">
    <property type="entry name" value="NAD(P)-binding Rossmann-fold domains"/>
    <property type="match status" value="1"/>
</dbReference>
<gene>
    <name evidence="3" type="ORF">SAMN05661091_0415</name>
</gene>
<protein>
    <submittedName>
        <fullName evidence="3">UDP-glucose 4-epimerase</fullName>
    </submittedName>
</protein>